<organism evidence="7 8">
    <name type="scientific">Candidatus Parabacteroides intestinigallinarum</name>
    <dbReference type="NCBI Taxonomy" id="2838722"/>
    <lineage>
        <taxon>Bacteria</taxon>
        <taxon>Pseudomonadati</taxon>
        <taxon>Bacteroidota</taxon>
        <taxon>Bacteroidia</taxon>
        <taxon>Bacteroidales</taxon>
        <taxon>Tannerellaceae</taxon>
        <taxon>Parabacteroides</taxon>
    </lineage>
</organism>
<dbReference type="PANTHER" id="PTHR12143:SF39">
    <property type="entry name" value="SECRETED PROTEIN"/>
    <property type="match status" value="1"/>
</dbReference>
<comment type="cofactor">
    <cofactor evidence="1">
        <name>Ca(2+)</name>
        <dbReference type="ChEBI" id="CHEBI:29108"/>
    </cofactor>
</comment>
<reference evidence="7" key="1">
    <citation type="journal article" date="2021" name="PeerJ">
        <title>Extensive microbial diversity within the chicken gut microbiome revealed by metagenomics and culture.</title>
        <authorList>
            <person name="Gilroy R."/>
            <person name="Ravi A."/>
            <person name="Getino M."/>
            <person name="Pursley I."/>
            <person name="Horton D.L."/>
            <person name="Alikhan N.F."/>
            <person name="Baker D."/>
            <person name="Gharbi K."/>
            <person name="Hall N."/>
            <person name="Watson M."/>
            <person name="Adriaenssens E.M."/>
            <person name="Foster-Nyarko E."/>
            <person name="Jarju S."/>
            <person name="Secka A."/>
            <person name="Antonio M."/>
            <person name="Oren A."/>
            <person name="Chaudhuri R.R."/>
            <person name="La Ragione R."/>
            <person name="Hildebrand F."/>
            <person name="Pallen M.J."/>
        </authorList>
    </citation>
    <scope>NUCLEOTIDE SEQUENCE</scope>
    <source>
        <strain evidence="7">ChiHecec2B26-12326</strain>
    </source>
</reference>
<dbReference type="Pfam" id="PF17678">
    <property type="entry name" value="Glyco_hydro_92N"/>
    <property type="match status" value="1"/>
</dbReference>
<dbReference type="Gene3D" id="1.20.1050.60">
    <property type="entry name" value="alpha-1,2-mannosidase"/>
    <property type="match status" value="1"/>
</dbReference>
<dbReference type="GO" id="GO:0030246">
    <property type="term" value="F:carbohydrate binding"/>
    <property type="evidence" value="ECO:0007669"/>
    <property type="project" value="InterPro"/>
</dbReference>
<feature type="chain" id="PRO_5039249060" evidence="4">
    <location>
        <begin position="23"/>
        <end position="758"/>
    </location>
</feature>
<dbReference type="PANTHER" id="PTHR12143">
    <property type="entry name" value="PEPTIDE N-GLYCANASE PNGASE -RELATED"/>
    <property type="match status" value="1"/>
</dbReference>
<dbReference type="EC" id="3.2.1.-" evidence="7"/>
<evidence type="ECO:0000256" key="3">
    <source>
        <dbReference type="ARBA" id="ARBA00022837"/>
    </source>
</evidence>
<comment type="caution">
    <text evidence="7">The sequence shown here is derived from an EMBL/GenBank/DDBJ whole genome shotgun (WGS) entry which is preliminary data.</text>
</comment>
<dbReference type="NCBIfam" id="TIGR01180">
    <property type="entry name" value="aman2_put"/>
    <property type="match status" value="1"/>
</dbReference>
<evidence type="ECO:0000313" key="7">
    <source>
        <dbReference type="EMBL" id="HIX85172.1"/>
    </source>
</evidence>
<proteinExistence type="predicted"/>
<evidence type="ECO:0000259" key="6">
    <source>
        <dbReference type="Pfam" id="PF17678"/>
    </source>
</evidence>
<dbReference type="InterPro" id="IPR041371">
    <property type="entry name" value="GH92_N"/>
</dbReference>
<keyword evidence="7" id="KW-0378">Hydrolase</keyword>
<gene>
    <name evidence="7" type="ORF">H9848_00980</name>
</gene>
<evidence type="ECO:0000313" key="8">
    <source>
        <dbReference type="Proteomes" id="UP000823847"/>
    </source>
</evidence>
<feature type="signal peptide" evidence="4">
    <location>
        <begin position="1"/>
        <end position="22"/>
    </location>
</feature>
<dbReference type="SUPFAM" id="SSF48208">
    <property type="entry name" value="Six-hairpin glycosidases"/>
    <property type="match status" value="1"/>
</dbReference>
<dbReference type="FunFam" id="1.20.1050.60:FF:000001">
    <property type="entry name" value="Putative alpha-1,2-mannosidase"/>
    <property type="match status" value="1"/>
</dbReference>
<dbReference type="EMBL" id="DXEN01000007">
    <property type="protein sequence ID" value="HIX85172.1"/>
    <property type="molecule type" value="Genomic_DNA"/>
</dbReference>
<keyword evidence="4" id="KW-0732">Signal</keyword>
<evidence type="ECO:0000256" key="4">
    <source>
        <dbReference type="SAM" id="SignalP"/>
    </source>
</evidence>
<evidence type="ECO:0000256" key="1">
    <source>
        <dbReference type="ARBA" id="ARBA00001913"/>
    </source>
</evidence>
<comment type="subunit">
    <text evidence="2">Monomer.</text>
</comment>
<dbReference type="GO" id="GO:0005829">
    <property type="term" value="C:cytosol"/>
    <property type="evidence" value="ECO:0007669"/>
    <property type="project" value="TreeGrafter"/>
</dbReference>
<dbReference type="Proteomes" id="UP000823847">
    <property type="component" value="Unassembled WGS sequence"/>
</dbReference>
<dbReference type="InterPro" id="IPR050883">
    <property type="entry name" value="PNGase"/>
</dbReference>
<dbReference type="Gene3D" id="3.30.2080.10">
    <property type="entry name" value="GH92 mannosidase domain"/>
    <property type="match status" value="1"/>
</dbReference>
<dbReference type="Gene3D" id="2.70.98.10">
    <property type="match status" value="1"/>
</dbReference>
<dbReference type="InterPro" id="IPR008928">
    <property type="entry name" value="6-hairpin_glycosidase_sf"/>
</dbReference>
<protein>
    <submittedName>
        <fullName evidence="7">GH92 family glycosyl hydrolase</fullName>
        <ecNumber evidence="7">3.2.1.-</ecNumber>
    </submittedName>
</protein>
<accession>A0A9D1XP28</accession>
<reference evidence="7" key="2">
    <citation type="submission" date="2021-04" db="EMBL/GenBank/DDBJ databases">
        <authorList>
            <person name="Gilroy R."/>
        </authorList>
    </citation>
    <scope>NUCLEOTIDE SEQUENCE</scope>
    <source>
        <strain evidence="7">ChiHecec2B26-12326</strain>
    </source>
</reference>
<evidence type="ECO:0000259" key="5">
    <source>
        <dbReference type="Pfam" id="PF07971"/>
    </source>
</evidence>
<keyword evidence="3" id="KW-0106">Calcium</keyword>
<dbReference type="GO" id="GO:0000224">
    <property type="term" value="F:peptide-N4-(N-acetyl-beta-glucosaminyl)asparagine amidase activity"/>
    <property type="evidence" value="ECO:0007669"/>
    <property type="project" value="TreeGrafter"/>
</dbReference>
<dbReference type="FunFam" id="3.30.2080.10:FF:000001">
    <property type="entry name" value="Alpha-1,2-mannosidase subfamily"/>
    <property type="match status" value="1"/>
</dbReference>
<keyword evidence="7" id="KW-0326">Glycosidase</keyword>
<dbReference type="InterPro" id="IPR012939">
    <property type="entry name" value="Glyco_hydro_92"/>
</dbReference>
<dbReference type="AlphaFoldDB" id="A0A9D1XP28"/>
<feature type="domain" description="Glycosyl hydrolase family 92" evidence="5">
    <location>
        <begin position="277"/>
        <end position="740"/>
    </location>
</feature>
<sequence>MGFIQRLFMPGIAICLAFLAYSCATPEKSGSEEATDYTAYVDPYIGSGEHGHVFVGANVPFGAVQVGPQNIFKGWDWCSGYHYSDSIIIGFSHTHLSGTGCSDLGDILLMPYTGEVRTLRGEQDNIKGAASSYYSHANESVEPGYYSLLMDNGVKAELTATERVALHRYTYPAEGERRLLINLKEGIGDVAYDTYLKKVDEYTVEGYRFSKGWSPRHKVFFTLKSEQPIASLAVFNDDQPAGNDELKGESVKGVITFKSDAPTVLVKVAISSVSCENALANLQAELADWNFDGVRNEATRKWNEQLACIDIDTPDERAKKIFYTAMYHMFIAPTLYCDVNGDFRGHDDKEYTNNTWKNYSTFSLWDTYRTLHPLFTIIKPQYVPDLVNSMLSIYDQQEKLPIWPLIGGETNQMPGYSAVPVIADAYLKGITGFDAERAYQAMVASSVYEKQNGVPYVLEKGYIPCDKVREATSIAMEYAADDWGIALMAKKMGKTDDYQTYLKRGKYYAQYFDKSINFIRPKMNDGSWRTPYDPFRSVHSVGDFCEGNGWHYTFFVPQHPEGLIALMGGDAPFIAKLDSLFTAEGEMGAEASPDISGLIGMYAHGNEPSHHVTYLYSYAGEPWKTAEKVRFIQDEFYTDQPEGVIGNEDCGQMSAWHVMSAMGFYQVNPSNGVYVFGSPLFPKATIHLPEGKTFEIVAQNNNKENIYIQSVTLNGQPYEKSYILYEDIMKGGNLTFVMGNTPNKAFGAAPENRPKTAE</sequence>
<dbReference type="GO" id="GO:0016798">
    <property type="term" value="F:hydrolase activity, acting on glycosyl bonds"/>
    <property type="evidence" value="ECO:0007669"/>
    <property type="project" value="UniProtKB-KW"/>
</dbReference>
<dbReference type="InterPro" id="IPR014718">
    <property type="entry name" value="GH-type_carb-bd"/>
</dbReference>
<dbReference type="GO" id="GO:0005975">
    <property type="term" value="P:carbohydrate metabolic process"/>
    <property type="evidence" value="ECO:0007669"/>
    <property type="project" value="InterPro"/>
</dbReference>
<dbReference type="GO" id="GO:0006516">
    <property type="term" value="P:glycoprotein catabolic process"/>
    <property type="evidence" value="ECO:0007669"/>
    <property type="project" value="TreeGrafter"/>
</dbReference>
<dbReference type="InterPro" id="IPR005887">
    <property type="entry name" value="GH92_a_mannosidase_put"/>
</dbReference>
<feature type="domain" description="Glycosyl hydrolase family 92 N-terminal" evidence="6">
    <location>
        <begin position="40"/>
        <end position="271"/>
    </location>
</feature>
<dbReference type="PROSITE" id="PS51257">
    <property type="entry name" value="PROKAR_LIPOPROTEIN"/>
    <property type="match status" value="1"/>
</dbReference>
<name>A0A9D1XP28_9BACT</name>
<dbReference type="Gene3D" id="1.20.1610.10">
    <property type="entry name" value="alpha-1,2-mannosidases domains"/>
    <property type="match status" value="1"/>
</dbReference>
<evidence type="ECO:0000256" key="2">
    <source>
        <dbReference type="ARBA" id="ARBA00011245"/>
    </source>
</evidence>
<dbReference type="Pfam" id="PF07971">
    <property type="entry name" value="Glyco_hydro_92"/>
    <property type="match status" value="1"/>
</dbReference>